<gene>
    <name evidence="2" type="ORF">GCM10022286_20240</name>
</gene>
<dbReference type="PROSITE" id="PS51819">
    <property type="entry name" value="VOC"/>
    <property type="match status" value="1"/>
</dbReference>
<organism evidence="2 3">
    <name type="scientific">Gryllotalpicola daejeonensis</name>
    <dbReference type="NCBI Taxonomy" id="993087"/>
    <lineage>
        <taxon>Bacteria</taxon>
        <taxon>Bacillati</taxon>
        <taxon>Actinomycetota</taxon>
        <taxon>Actinomycetes</taxon>
        <taxon>Micrococcales</taxon>
        <taxon>Microbacteriaceae</taxon>
        <taxon>Gryllotalpicola</taxon>
    </lineage>
</organism>
<reference evidence="2" key="1">
    <citation type="journal article" date="2014" name="Int. J. Syst. Evol. Microbiol.">
        <title>Complete genome of a new Firmicutes species belonging to the dominant human colonic microbiota ('Ruminococcus bicirculans') reveals two chromosomes and a selective capacity to utilize plant glucans.</title>
        <authorList>
            <consortium name="NISC Comparative Sequencing Program"/>
            <person name="Wegmann U."/>
            <person name="Louis P."/>
            <person name="Goesmann A."/>
            <person name="Henrissat B."/>
            <person name="Duncan S.H."/>
            <person name="Flint H.J."/>
        </authorList>
    </citation>
    <scope>NUCLEOTIDE SEQUENCE</scope>
    <source>
        <strain evidence="2">JCM 17590</strain>
    </source>
</reference>
<accession>A0ABP7ZKQ9</accession>
<dbReference type="PANTHER" id="PTHR36113">
    <property type="entry name" value="LYASE, PUTATIVE-RELATED-RELATED"/>
    <property type="match status" value="1"/>
</dbReference>
<keyword evidence="3" id="KW-1185">Reference proteome</keyword>
<dbReference type="SUPFAM" id="SSF54593">
    <property type="entry name" value="Glyoxalase/Bleomycin resistance protein/Dihydroxybiphenyl dioxygenase"/>
    <property type="match status" value="1"/>
</dbReference>
<evidence type="ECO:0000259" key="1">
    <source>
        <dbReference type="PROSITE" id="PS51819"/>
    </source>
</evidence>
<evidence type="ECO:0000313" key="2">
    <source>
        <dbReference type="EMBL" id="GAA4161911.1"/>
    </source>
</evidence>
<evidence type="ECO:0000313" key="3">
    <source>
        <dbReference type="Proteomes" id="UP001415169"/>
    </source>
</evidence>
<protein>
    <recommendedName>
        <fullName evidence="1">VOC domain-containing protein</fullName>
    </recommendedName>
</protein>
<proteinExistence type="predicted"/>
<dbReference type="Pfam" id="PF13669">
    <property type="entry name" value="Glyoxalase_4"/>
    <property type="match status" value="1"/>
</dbReference>
<reference evidence="2" key="2">
    <citation type="submission" date="2023-12" db="EMBL/GenBank/DDBJ databases">
        <authorList>
            <person name="Sun Q."/>
            <person name="Inoue M."/>
        </authorList>
    </citation>
    <scope>NUCLEOTIDE SEQUENCE</scope>
    <source>
        <strain evidence="2">JCM 17590</strain>
    </source>
</reference>
<sequence length="137" mass="15160">MSDVGMPHHIELRTADLTGAVQSWGWLLGRLGYEPYQEWSAGRSWRRGPVYVVLESAPISGAHDRRTPGLSHLAFHAGSRQDVDALWADAPDHGWSQLYSDRHPWAGGASHYAAFLENHERFKVELVASDGGGVRST</sequence>
<feature type="domain" description="VOC" evidence="1">
    <location>
        <begin position="6"/>
        <end position="129"/>
    </location>
</feature>
<dbReference type="InterPro" id="IPR037523">
    <property type="entry name" value="VOC_core"/>
</dbReference>
<dbReference type="Proteomes" id="UP001415169">
    <property type="component" value="Unassembled WGS sequence"/>
</dbReference>
<dbReference type="EMBL" id="BAABBV010000001">
    <property type="protein sequence ID" value="GAA4161911.1"/>
    <property type="molecule type" value="Genomic_DNA"/>
</dbReference>
<name>A0ABP7ZKQ9_9MICO</name>
<dbReference type="PANTHER" id="PTHR36113:SF6">
    <property type="entry name" value="FOSFOMYCIN RESISTANCE PROTEIN FOSX"/>
    <property type="match status" value="1"/>
</dbReference>
<dbReference type="InterPro" id="IPR051332">
    <property type="entry name" value="Fosfomycin_Res_Enzymes"/>
</dbReference>
<dbReference type="RefSeq" id="WP_344791656.1">
    <property type="nucleotide sequence ID" value="NZ_BAABBV010000001.1"/>
</dbReference>
<dbReference type="Gene3D" id="3.10.180.10">
    <property type="entry name" value="2,3-Dihydroxybiphenyl 1,2-Dioxygenase, domain 1"/>
    <property type="match status" value="1"/>
</dbReference>
<comment type="caution">
    <text evidence="2">The sequence shown here is derived from an EMBL/GenBank/DDBJ whole genome shotgun (WGS) entry which is preliminary data.</text>
</comment>
<dbReference type="InterPro" id="IPR029068">
    <property type="entry name" value="Glyas_Bleomycin-R_OHBP_Dase"/>
</dbReference>